<name>A0A0Q3JTE9_BRADI</name>
<organism evidence="1">
    <name type="scientific">Brachypodium distachyon</name>
    <name type="common">Purple false brome</name>
    <name type="synonym">Trachynia distachya</name>
    <dbReference type="NCBI Taxonomy" id="15368"/>
    <lineage>
        <taxon>Eukaryota</taxon>
        <taxon>Viridiplantae</taxon>
        <taxon>Streptophyta</taxon>
        <taxon>Embryophyta</taxon>
        <taxon>Tracheophyta</taxon>
        <taxon>Spermatophyta</taxon>
        <taxon>Magnoliopsida</taxon>
        <taxon>Liliopsida</taxon>
        <taxon>Poales</taxon>
        <taxon>Poaceae</taxon>
        <taxon>BOP clade</taxon>
        <taxon>Pooideae</taxon>
        <taxon>Stipodae</taxon>
        <taxon>Brachypodieae</taxon>
        <taxon>Brachypodium</taxon>
    </lineage>
</organism>
<dbReference type="EMBL" id="CM000880">
    <property type="protein sequence ID" value="KQK20907.1"/>
    <property type="molecule type" value="Genomic_DNA"/>
</dbReference>
<reference evidence="1" key="2">
    <citation type="submission" date="2017-06" db="EMBL/GenBank/DDBJ databases">
        <title>WGS assembly of Brachypodium distachyon.</title>
        <authorList>
            <consortium name="The International Brachypodium Initiative"/>
            <person name="Lucas S."/>
            <person name="Harmon-Smith M."/>
            <person name="Lail K."/>
            <person name="Tice H."/>
            <person name="Grimwood J."/>
            <person name="Bruce D."/>
            <person name="Barry K."/>
            <person name="Shu S."/>
            <person name="Lindquist E."/>
            <person name="Wang M."/>
            <person name="Pitluck S."/>
            <person name="Vogel J.P."/>
            <person name="Garvin D.F."/>
            <person name="Mockler T.C."/>
            <person name="Schmutz J."/>
            <person name="Rokhsar D."/>
            <person name="Bevan M.W."/>
        </authorList>
    </citation>
    <scope>NUCLEOTIDE SEQUENCE</scope>
    <source>
        <strain evidence="1">Bd21</strain>
    </source>
</reference>
<accession>A0A0Q3JTE9</accession>
<keyword evidence="3" id="KW-1185">Reference proteome</keyword>
<evidence type="ECO:0000313" key="1">
    <source>
        <dbReference type="EMBL" id="KQK20907.1"/>
    </source>
</evidence>
<reference evidence="2" key="3">
    <citation type="submission" date="2018-08" db="UniProtKB">
        <authorList>
            <consortium name="EnsemblPlants"/>
        </authorList>
    </citation>
    <scope>IDENTIFICATION</scope>
    <source>
        <strain evidence="2">cv. Bd21</strain>
    </source>
</reference>
<protein>
    <submittedName>
        <fullName evidence="1 2">Uncharacterized protein</fullName>
    </submittedName>
</protein>
<evidence type="ECO:0000313" key="3">
    <source>
        <dbReference type="Proteomes" id="UP000008810"/>
    </source>
</evidence>
<dbReference type="AlphaFoldDB" id="A0A0Q3JTE9"/>
<dbReference type="InParanoid" id="A0A0Q3JTE9"/>
<dbReference type="Proteomes" id="UP000008810">
    <property type="component" value="Chromosome 1"/>
</dbReference>
<evidence type="ECO:0000313" key="2">
    <source>
        <dbReference type="EnsemblPlants" id="KQK20907"/>
    </source>
</evidence>
<sequence length="159" mass="17578">MDTIEELAVASNNKAASHRKEKTKKEIATAAGGFRSAVDEGVGFRSEGDGGGSWLQISAWRGRPWLRRAVEGEEAVVWWSGERKETVVPLRGGLGFGVAARTDLCGREELSRVWEAVRVREHNYRRSCWAGLAARRPRTSFVYSPDALSGRTGLFQAEN</sequence>
<proteinExistence type="predicted"/>
<dbReference type="Gramene" id="KQK20907">
    <property type="protein sequence ID" value="KQK20907"/>
    <property type="gene ID" value="BRADI_1g57453v3"/>
</dbReference>
<dbReference type="EnsemblPlants" id="KQK20907">
    <property type="protein sequence ID" value="KQK20907"/>
    <property type="gene ID" value="BRADI_1g57453v3"/>
</dbReference>
<reference evidence="1 2" key="1">
    <citation type="journal article" date="2010" name="Nature">
        <title>Genome sequencing and analysis of the model grass Brachypodium distachyon.</title>
        <authorList>
            <consortium name="International Brachypodium Initiative"/>
        </authorList>
    </citation>
    <scope>NUCLEOTIDE SEQUENCE [LARGE SCALE GENOMIC DNA]</scope>
    <source>
        <strain evidence="1 2">Bd21</strain>
    </source>
</reference>
<gene>
    <name evidence="1" type="ORF">BRADI_1g57453v3</name>
</gene>